<dbReference type="Proteomes" id="UP001168380">
    <property type="component" value="Unassembled WGS sequence"/>
</dbReference>
<evidence type="ECO:0000256" key="5">
    <source>
        <dbReference type="ARBA" id="ARBA00022692"/>
    </source>
</evidence>
<sequence>MPTSSSDRLAKLSWRERIGYGLGDAGFNFYWAIIGSYLIFFYTDIFGISAAAAATMVTITKIVDAFTDPAMGAIADRTQTRWGKFRPYLLFGTLPMMGAGLLTMTTPDLGEGGKLIWAYATYMILMLTYTVLNMPYNSLSGVLTANAQERNTLNSTRFFFAYFTGIIVGAATPDLAEYFGGGDRYSPLGWQITMSIYAVIASVLFVVTFATTKERIAPPPSQKSEPLKDLKTLFTCKPWIIIFILAMVIMTTFTLRGSSATYYFKYFVERPDLLGSFVGLQVLGLMIGAMSASTLTRFIDKVRLLMILMGVVSVLCVAFAFVPKPQALGVVDVNDAERTELAASDLLAEPHQSGDSYQWTRYEKVFWIIKNRIALDNDSEQLNLEGLENQTISVIKTRADGSTLDSASVPSEIIWMFVLSMLISLALGPKAPITWAMYADVADYNEWKTGRRATGMTFAATTFSQKLGSAAGSALMLSVLAALGYQANQAQSDASLEGIVYMQTLAPGAFAFIAIIALMFYDLTGEKLEQIQKELAEKNP</sequence>
<dbReference type="PANTHER" id="PTHR11328">
    <property type="entry name" value="MAJOR FACILITATOR SUPERFAMILY DOMAIN-CONTAINING PROTEIN"/>
    <property type="match status" value="1"/>
</dbReference>
<dbReference type="NCBIfam" id="TIGR00792">
    <property type="entry name" value="gph"/>
    <property type="match status" value="1"/>
</dbReference>
<keyword evidence="7 8" id="KW-0472">Membrane</keyword>
<evidence type="ECO:0000256" key="4">
    <source>
        <dbReference type="ARBA" id="ARBA00022475"/>
    </source>
</evidence>
<comment type="subcellular location">
    <subcellularLocation>
        <location evidence="1">Cell membrane</location>
        <topology evidence="1">Multi-pass membrane protein</topology>
    </subcellularLocation>
</comment>
<dbReference type="Pfam" id="PF13347">
    <property type="entry name" value="MFS_2"/>
    <property type="match status" value="2"/>
</dbReference>
<feature type="transmembrane region" description="Helical" evidence="8">
    <location>
        <begin position="499"/>
        <end position="521"/>
    </location>
</feature>
<comment type="caution">
    <text evidence="9">The sequence shown here is derived from an EMBL/GenBank/DDBJ whole genome shotgun (WGS) entry which is preliminary data.</text>
</comment>
<evidence type="ECO:0000256" key="8">
    <source>
        <dbReference type="SAM" id="Phobius"/>
    </source>
</evidence>
<feature type="transmembrane region" description="Helical" evidence="8">
    <location>
        <begin position="413"/>
        <end position="429"/>
    </location>
</feature>
<dbReference type="InterPro" id="IPR036259">
    <property type="entry name" value="MFS_trans_sf"/>
</dbReference>
<feature type="transmembrane region" description="Helical" evidence="8">
    <location>
        <begin position="304"/>
        <end position="322"/>
    </location>
</feature>
<feature type="transmembrane region" description="Helical" evidence="8">
    <location>
        <begin position="87"/>
        <end position="104"/>
    </location>
</feature>
<name>A0ABT8TEE5_9GAMM</name>
<evidence type="ECO:0000256" key="2">
    <source>
        <dbReference type="ARBA" id="ARBA00009617"/>
    </source>
</evidence>
<keyword evidence="10" id="KW-1185">Reference proteome</keyword>
<gene>
    <name evidence="9" type="ORF">QWI16_06945</name>
</gene>
<evidence type="ECO:0000313" key="10">
    <source>
        <dbReference type="Proteomes" id="UP001168380"/>
    </source>
</evidence>
<keyword evidence="6 8" id="KW-1133">Transmembrane helix</keyword>
<feature type="transmembrane region" description="Helical" evidence="8">
    <location>
        <begin position="157"/>
        <end position="176"/>
    </location>
</feature>
<organism evidence="9 10">
    <name type="scientific">Gilvimarinus algae</name>
    <dbReference type="NCBI Taxonomy" id="3058037"/>
    <lineage>
        <taxon>Bacteria</taxon>
        <taxon>Pseudomonadati</taxon>
        <taxon>Pseudomonadota</taxon>
        <taxon>Gammaproteobacteria</taxon>
        <taxon>Cellvibrionales</taxon>
        <taxon>Cellvibrionaceae</taxon>
        <taxon>Gilvimarinus</taxon>
    </lineage>
</organism>
<evidence type="ECO:0000256" key="3">
    <source>
        <dbReference type="ARBA" id="ARBA00022448"/>
    </source>
</evidence>
<feature type="transmembrane region" description="Helical" evidence="8">
    <location>
        <begin position="232"/>
        <end position="253"/>
    </location>
</feature>
<dbReference type="PANTHER" id="PTHR11328:SF24">
    <property type="entry name" value="MAJOR FACILITATOR SUPERFAMILY (MFS) PROFILE DOMAIN-CONTAINING PROTEIN"/>
    <property type="match status" value="1"/>
</dbReference>
<keyword evidence="3" id="KW-0813">Transport</keyword>
<evidence type="ECO:0000256" key="7">
    <source>
        <dbReference type="ARBA" id="ARBA00023136"/>
    </source>
</evidence>
<dbReference type="Gene3D" id="1.20.1250.20">
    <property type="entry name" value="MFS general substrate transporter like domains"/>
    <property type="match status" value="2"/>
</dbReference>
<proteinExistence type="inferred from homology"/>
<evidence type="ECO:0000256" key="1">
    <source>
        <dbReference type="ARBA" id="ARBA00004651"/>
    </source>
</evidence>
<dbReference type="RefSeq" id="WP_302712061.1">
    <property type="nucleotide sequence ID" value="NZ_JAULRT010000047.1"/>
</dbReference>
<feature type="transmembrane region" description="Helical" evidence="8">
    <location>
        <begin position="467"/>
        <end position="487"/>
    </location>
</feature>
<evidence type="ECO:0000313" key="9">
    <source>
        <dbReference type="EMBL" id="MDO3381909.1"/>
    </source>
</evidence>
<dbReference type="PROSITE" id="PS00872">
    <property type="entry name" value="NA_GALACTOSIDE_SYMP"/>
    <property type="match status" value="1"/>
</dbReference>
<dbReference type="CDD" id="cd17332">
    <property type="entry name" value="MFS_MelB_like"/>
    <property type="match status" value="1"/>
</dbReference>
<protein>
    <submittedName>
        <fullName evidence="9">MFS transporter</fullName>
    </submittedName>
</protein>
<dbReference type="SUPFAM" id="SSF103473">
    <property type="entry name" value="MFS general substrate transporter"/>
    <property type="match status" value="1"/>
</dbReference>
<reference evidence="9" key="1">
    <citation type="submission" date="2023-07" db="EMBL/GenBank/DDBJ databases">
        <title>Gilvimarinus algae sp. nov., isolated from the surface of Kelp.</title>
        <authorList>
            <person name="Sun Y.Y."/>
            <person name="Gong Y."/>
            <person name="Du Z.J."/>
        </authorList>
    </citation>
    <scope>NUCLEOTIDE SEQUENCE</scope>
    <source>
        <strain evidence="9">SDUM040014</strain>
    </source>
</reference>
<accession>A0ABT8TEE5</accession>
<feature type="transmembrane region" description="Helical" evidence="8">
    <location>
        <begin position="273"/>
        <end position="292"/>
    </location>
</feature>
<evidence type="ECO:0000256" key="6">
    <source>
        <dbReference type="ARBA" id="ARBA00022989"/>
    </source>
</evidence>
<feature type="transmembrane region" description="Helical" evidence="8">
    <location>
        <begin position="116"/>
        <end position="136"/>
    </location>
</feature>
<dbReference type="InterPro" id="IPR001927">
    <property type="entry name" value="Na/Gal_symport"/>
</dbReference>
<comment type="similarity">
    <text evidence="2">Belongs to the sodium:galactoside symporter (TC 2.A.2) family.</text>
</comment>
<feature type="transmembrane region" description="Helical" evidence="8">
    <location>
        <begin position="188"/>
        <end position="211"/>
    </location>
</feature>
<dbReference type="InterPro" id="IPR018043">
    <property type="entry name" value="Na/Gal_symport_CS"/>
</dbReference>
<dbReference type="EMBL" id="JAULRT010000047">
    <property type="protein sequence ID" value="MDO3381909.1"/>
    <property type="molecule type" value="Genomic_DNA"/>
</dbReference>
<keyword evidence="5 8" id="KW-0812">Transmembrane</keyword>
<dbReference type="InterPro" id="IPR039672">
    <property type="entry name" value="MFS_2"/>
</dbReference>
<keyword evidence="4" id="KW-1003">Cell membrane</keyword>